<keyword evidence="3" id="KW-1185">Reference proteome</keyword>
<dbReference type="RefSeq" id="XP_026190641.1">
    <property type="nucleotide sequence ID" value="XM_026334856.1"/>
</dbReference>
<dbReference type="GeneID" id="34622761"/>
<feature type="region of interest" description="Disordered" evidence="2">
    <location>
        <begin position="156"/>
        <end position="192"/>
    </location>
</feature>
<feature type="compositionally biased region" description="Low complexity" evidence="2">
    <location>
        <begin position="39"/>
        <end position="48"/>
    </location>
</feature>
<comment type="function">
    <text evidence="1">Binds to the catalytic subunit of the cyclin dependent kinases and is essential for their biological function.</text>
</comment>
<dbReference type="Gene3D" id="3.30.170.10">
    <property type="entry name" value="Cyclin-dependent kinase, regulatory subunit"/>
    <property type="match status" value="1"/>
</dbReference>
<dbReference type="Pfam" id="PF01111">
    <property type="entry name" value="CKS"/>
    <property type="match status" value="1"/>
</dbReference>
<evidence type="ECO:0000313" key="4">
    <source>
        <dbReference type="RefSeq" id="XP_026190641.1"/>
    </source>
</evidence>
<comment type="similarity">
    <text evidence="1">Belongs to the CKS family.</text>
</comment>
<dbReference type="InterPro" id="IPR000789">
    <property type="entry name" value="Cyclin-dep_kinase_reg-sub"/>
</dbReference>
<dbReference type="GO" id="GO:0051301">
    <property type="term" value="P:cell division"/>
    <property type="evidence" value="ECO:0007669"/>
    <property type="project" value="UniProtKB-UniRule"/>
</dbReference>
<evidence type="ECO:0000256" key="2">
    <source>
        <dbReference type="SAM" id="MobiDB-lite"/>
    </source>
</evidence>
<feature type="compositionally biased region" description="Acidic residues" evidence="2">
    <location>
        <begin position="444"/>
        <end position="455"/>
    </location>
</feature>
<feature type="compositionally biased region" description="Basic and acidic residues" evidence="2">
    <location>
        <begin position="175"/>
        <end position="186"/>
    </location>
</feature>
<name>A0A6P6RS53_9EIME</name>
<gene>
    <name evidence="4" type="primary">LOC34622761</name>
</gene>
<dbReference type="Proteomes" id="UP000515125">
    <property type="component" value="Unplaced"/>
</dbReference>
<sequence>MKASAARKRQQEEPAFPLPPFSAQCLPIQCGFHKGKISGAPQPEAQAGPPLPADKGASYLAESPWGRLHTESKTCLSPKKRKSHWRSRQLTASKTAAAGKADDFLRWAPLKARCSSSTKGRSRRCSAAAAASLVQNIGICCSSGCETETLQSTCASGRDEPIAGSASPRAYARKRQPETARRREQQEAATSEAVIMPPYDASCTLLHPTPCMTQSDAPQREEEQKEEACCRLWSPVQRQRQRGLAAAASLETLAAATPHGSDPATSYTGDAHEKLSGAPFSDTAPECRANMDGFAAADASRSAYLREELLHRAEGRYTAVFVPVDRHLAEQVNGDFVVSDISRYPVKSTPCGIVFYSPRYADDRYIYRHVLLSSGVRRAAEELARTSRNGFLTEGQFIYQLGIHLSPGWEHFMRFRGELRELILRRPQQTEDSKATDAPLLSDEVSEDSDDSDLDERVEAMGTAATEPRSPTTRQQELGQLLKHLAQIAKSQQMRQQQLIEQPHSQQRTMALAVEQAQRLLLLIIQLRRTSNQEKQWSQQPYEAAEIIRRQIQGVYANILMPWSGIATHPSGDILNMRQQLLLRCAAALRQQVTEVADQALLQLKLLLQHKTFLQNKLLWVPRRGVEGFNQDLYNAPLKAVRRETLNSRLRTPLIEI</sequence>
<dbReference type="SMART" id="SM01084">
    <property type="entry name" value="CKS"/>
    <property type="match status" value="1"/>
</dbReference>
<feature type="region of interest" description="Disordered" evidence="2">
    <location>
        <begin position="427"/>
        <end position="455"/>
    </location>
</feature>
<dbReference type="SUPFAM" id="SSF55637">
    <property type="entry name" value="Cell cycle regulatory proteins"/>
    <property type="match status" value="1"/>
</dbReference>
<proteinExistence type="inferred from homology"/>
<feature type="compositionally biased region" description="Basic residues" evidence="2">
    <location>
        <begin position="78"/>
        <end position="87"/>
    </location>
</feature>
<dbReference type="InterPro" id="IPR022353">
    <property type="entry name" value="Insulin_CS"/>
</dbReference>
<evidence type="ECO:0000256" key="1">
    <source>
        <dbReference type="RuleBase" id="RU311113"/>
    </source>
</evidence>
<evidence type="ECO:0000313" key="3">
    <source>
        <dbReference type="Proteomes" id="UP000515125"/>
    </source>
</evidence>
<dbReference type="PROSITE" id="PS00262">
    <property type="entry name" value="INSULIN"/>
    <property type="match status" value="1"/>
</dbReference>
<accession>A0A6P6RS53</accession>
<organism evidence="3 4">
    <name type="scientific">Cyclospora cayetanensis</name>
    <dbReference type="NCBI Taxonomy" id="88456"/>
    <lineage>
        <taxon>Eukaryota</taxon>
        <taxon>Sar</taxon>
        <taxon>Alveolata</taxon>
        <taxon>Apicomplexa</taxon>
        <taxon>Conoidasida</taxon>
        <taxon>Coccidia</taxon>
        <taxon>Eucoccidiorida</taxon>
        <taxon>Eimeriorina</taxon>
        <taxon>Eimeriidae</taxon>
        <taxon>Cyclospora</taxon>
    </lineage>
</organism>
<dbReference type="OrthoDB" id="440676at2759"/>
<dbReference type="InterPro" id="IPR036858">
    <property type="entry name" value="Cyclin-dep_kinase_reg-sub_sf"/>
</dbReference>
<dbReference type="GO" id="GO:0016538">
    <property type="term" value="F:cyclin-dependent protein serine/threonine kinase regulator activity"/>
    <property type="evidence" value="ECO:0007669"/>
    <property type="project" value="InterPro"/>
</dbReference>
<feature type="region of interest" description="Disordered" evidence="2">
    <location>
        <begin position="1"/>
        <end position="21"/>
    </location>
</feature>
<keyword evidence="1" id="KW-0132">Cell division</keyword>
<keyword evidence="1" id="KW-0131">Cell cycle</keyword>
<feature type="region of interest" description="Disordered" evidence="2">
    <location>
        <begin position="36"/>
        <end position="92"/>
    </location>
</feature>
<dbReference type="AlphaFoldDB" id="A0A6P6RS53"/>
<reference evidence="4" key="1">
    <citation type="submission" date="2025-08" db="UniProtKB">
        <authorList>
            <consortium name="RefSeq"/>
        </authorList>
    </citation>
    <scope>IDENTIFICATION</scope>
</reference>
<protein>
    <recommendedName>
        <fullName evidence="1">Cyclin-dependent kinases regulatory subunit</fullName>
    </recommendedName>
</protein>